<comment type="similarity">
    <text evidence="1">Belongs to the PemK/MazF family.</text>
</comment>
<evidence type="ECO:0000313" key="5">
    <source>
        <dbReference type="Proteomes" id="UP000291259"/>
    </source>
</evidence>
<dbReference type="OrthoDB" id="5184628at2"/>
<dbReference type="EMBL" id="CP035491">
    <property type="protein sequence ID" value="QAY74986.1"/>
    <property type="molecule type" value="Genomic_DNA"/>
</dbReference>
<evidence type="ECO:0000256" key="2">
    <source>
        <dbReference type="ARBA" id="ARBA00022649"/>
    </source>
</evidence>
<gene>
    <name evidence="4" type="ORF">ET445_11575</name>
</gene>
<feature type="compositionally biased region" description="Low complexity" evidence="3">
    <location>
        <begin position="1"/>
        <end position="31"/>
    </location>
</feature>
<dbReference type="InterPro" id="IPR011067">
    <property type="entry name" value="Plasmid_toxin/cell-grow_inhib"/>
</dbReference>
<dbReference type="InterPro" id="IPR003477">
    <property type="entry name" value="PemK-like"/>
</dbReference>
<keyword evidence="5" id="KW-1185">Reference proteome</keyword>
<sequence>MLRSLTSSSSAPSTPSVSDGASASTGVATATRPARAGGSSAPKPQAPGSAGRQRADVSRSSSFEEELSPGQAGPSATVELDPSKIGKVRFAYAPDRDGDPDPGEIVWTWVPYEERDGRGKDRPVVIVAAGERGQFLAVQLTSKAHDRDRDHVSLGSGDWDPEGRPSWVALDRVFRVSSGGMRREGAILDEERFERVTAALSSRYGWR</sequence>
<proteinExistence type="inferred from homology"/>
<reference evidence="4 5" key="1">
    <citation type="submission" date="2019-01" db="EMBL/GenBank/DDBJ databases">
        <title>Genome sequencing of strain FW100M-8.</title>
        <authorList>
            <person name="Heo J."/>
            <person name="Kim S.-J."/>
            <person name="Kim J.-S."/>
            <person name="Hong S.-B."/>
            <person name="Kwon S.-W."/>
        </authorList>
    </citation>
    <scope>NUCLEOTIDE SEQUENCE [LARGE SCALE GENOMIC DNA]</scope>
    <source>
        <strain evidence="4 5">FW100M-8</strain>
    </source>
</reference>
<dbReference type="Pfam" id="PF02452">
    <property type="entry name" value="PemK_toxin"/>
    <property type="match status" value="1"/>
</dbReference>
<dbReference type="SUPFAM" id="SSF50118">
    <property type="entry name" value="Cell growth inhibitor/plasmid maintenance toxic component"/>
    <property type="match status" value="1"/>
</dbReference>
<dbReference type="KEGG" id="agf:ET445_11575"/>
<dbReference type="Gene3D" id="2.30.30.110">
    <property type="match status" value="1"/>
</dbReference>
<dbReference type="AlphaFoldDB" id="A0A4P6FGB3"/>
<keyword evidence="2" id="KW-1277">Toxin-antitoxin system</keyword>
<accession>A0A4P6FGB3</accession>
<organism evidence="4 5">
    <name type="scientific">Agromyces protaetiae</name>
    <dbReference type="NCBI Taxonomy" id="2509455"/>
    <lineage>
        <taxon>Bacteria</taxon>
        <taxon>Bacillati</taxon>
        <taxon>Actinomycetota</taxon>
        <taxon>Actinomycetes</taxon>
        <taxon>Micrococcales</taxon>
        <taxon>Microbacteriaceae</taxon>
        <taxon>Agromyces</taxon>
    </lineage>
</organism>
<dbReference type="Proteomes" id="UP000291259">
    <property type="component" value="Chromosome"/>
</dbReference>
<evidence type="ECO:0000256" key="3">
    <source>
        <dbReference type="SAM" id="MobiDB-lite"/>
    </source>
</evidence>
<feature type="region of interest" description="Disordered" evidence="3">
    <location>
        <begin position="1"/>
        <end position="84"/>
    </location>
</feature>
<evidence type="ECO:0000256" key="1">
    <source>
        <dbReference type="ARBA" id="ARBA00007521"/>
    </source>
</evidence>
<evidence type="ECO:0000313" key="4">
    <source>
        <dbReference type="EMBL" id="QAY74986.1"/>
    </source>
</evidence>
<name>A0A4P6FGB3_9MICO</name>
<protein>
    <submittedName>
        <fullName evidence="4">Type II toxin-antitoxin system PemK/MazF family toxin</fullName>
    </submittedName>
</protein>
<dbReference type="GO" id="GO:0003677">
    <property type="term" value="F:DNA binding"/>
    <property type="evidence" value="ECO:0007669"/>
    <property type="project" value="InterPro"/>
</dbReference>